<comment type="caution">
    <text evidence="2">The sequence shown here is derived from an EMBL/GenBank/DDBJ whole genome shotgun (WGS) entry which is preliminary data.</text>
</comment>
<name>A0A2M8PB30_9CHLR</name>
<keyword evidence="1" id="KW-1133">Transmembrane helix</keyword>
<feature type="non-terminal residue" evidence="2">
    <location>
        <position position="212"/>
    </location>
</feature>
<organism evidence="2 3">
    <name type="scientific">Candidatus Thermofonsia Clade 1 bacterium</name>
    <dbReference type="NCBI Taxonomy" id="2364210"/>
    <lineage>
        <taxon>Bacteria</taxon>
        <taxon>Bacillati</taxon>
        <taxon>Chloroflexota</taxon>
        <taxon>Candidatus Thermofontia</taxon>
        <taxon>Candidatus Thermofonsia Clade 1</taxon>
    </lineage>
</organism>
<evidence type="ECO:0000313" key="2">
    <source>
        <dbReference type="EMBL" id="PJF34747.1"/>
    </source>
</evidence>
<keyword evidence="1" id="KW-0812">Transmembrane</keyword>
<keyword evidence="1" id="KW-0472">Membrane</keyword>
<dbReference type="AlphaFoldDB" id="A0A2M8PB30"/>
<dbReference type="Proteomes" id="UP000229681">
    <property type="component" value="Unassembled WGS sequence"/>
</dbReference>
<accession>A0A2M8PB30</accession>
<feature type="transmembrane region" description="Helical" evidence="1">
    <location>
        <begin position="146"/>
        <end position="169"/>
    </location>
</feature>
<evidence type="ECO:0000313" key="3">
    <source>
        <dbReference type="Proteomes" id="UP000229681"/>
    </source>
</evidence>
<proteinExistence type="predicted"/>
<protein>
    <submittedName>
        <fullName evidence="2">Uncharacterized protein</fullName>
    </submittedName>
</protein>
<evidence type="ECO:0000256" key="1">
    <source>
        <dbReference type="SAM" id="Phobius"/>
    </source>
</evidence>
<feature type="transmembrane region" description="Helical" evidence="1">
    <location>
        <begin position="31"/>
        <end position="51"/>
    </location>
</feature>
<dbReference type="EMBL" id="PGTM01000283">
    <property type="protein sequence ID" value="PJF34747.1"/>
    <property type="molecule type" value="Genomic_DNA"/>
</dbReference>
<gene>
    <name evidence="2" type="ORF">CUN49_14100</name>
</gene>
<reference evidence="2 3" key="1">
    <citation type="submission" date="2017-11" db="EMBL/GenBank/DDBJ databases">
        <title>Evolution of Phototrophy in the Chloroflexi Phylum Driven by Horizontal Gene Transfer.</title>
        <authorList>
            <person name="Ward L.M."/>
            <person name="Hemp J."/>
            <person name="Shih P.M."/>
            <person name="Mcglynn S.E."/>
            <person name="Fischer W."/>
        </authorList>
    </citation>
    <scope>NUCLEOTIDE SEQUENCE [LARGE SCALE GENOMIC DNA]</scope>
    <source>
        <strain evidence="2">JP3_13</strain>
    </source>
</reference>
<sequence length="212" mass="23324">MTQRTTWQSIKTFFSPDTIPFLISQGAPRRLLPVGTLLIGLILGFLWAYIISPNVYTEASPVHLSESWKEEFIKQVAWQFSASGAAEVAQRALDGLGNAADVLNNMLVKFANDPQLLPRLQAIQPFARNNPAELARITPSFFNSNLTPFLCVIGAALVISGAVIFNMIIPFSTLIRRKPTTASTVVEGQEAERRRLIEEAKKKEAELAAAQA</sequence>